<evidence type="ECO:0000313" key="2">
    <source>
        <dbReference type="Proteomes" id="UP001305414"/>
    </source>
</evidence>
<accession>A0AAN7ZB75</accession>
<dbReference type="Proteomes" id="UP001305414">
    <property type="component" value="Unassembled WGS sequence"/>
</dbReference>
<gene>
    <name evidence="1" type="ORF">RRF57_008106</name>
</gene>
<keyword evidence="2" id="KW-1185">Reference proteome</keyword>
<proteinExistence type="predicted"/>
<protein>
    <submittedName>
        <fullName evidence="1">Uncharacterized protein</fullName>
    </submittedName>
</protein>
<sequence>MLYVKGIAAIVTKAGTASPRYRQLISVAAGIIIEPMRINTLPVAHGGIDAKMGAKNTEMKKQMPVVIAVKPVRPPSAMPAPDSIKAVTGEEPNRDPIEMLRASTMYAAVLPSKSWVSGSTTSARRAMAYYKSQCQRAM</sequence>
<organism evidence="1 2">
    <name type="scientific">Xylaria bambusicola</name>
    <dbReference type="NCBI Taxonomy" id="326684"/>
    <lineage>
        <taxon>Eukaryota</taxon>
        <taxon>Fungi</taxon>
        <taxon>Dikarya</taxon>
        <taxon>Ascomycota</taxon>
        <taxon>Pezizomycotina</taxon>
        <taxon>Sordariomycetes</taxon>
        <taxon>Xylariomycetidae</taxon>
        <taxon>Xylariales</taxon>
        <taxon>Xylariaceae</taxon>
        <taxon>Xylaria</taxon>
    </lineage>
</organism>
<comment type="caution">
    <text evidence="1">The sequence shown here is derived from an EMBL/GenBank/DDBJ whole genome shotgun (WGS) entry which is preliminary data.</text>
</comment>
<evidence type="ECO:0000313" key="1">
    <source>
        <dbReference type="EMBL" id="KAK5632393.1"/>
    </source>
</evidence>
<dbReference type="AlphaFoldDB" id="A0AAN7ZB75"/>
<name>A0AAN7ZB75_9PEZI</name>
<dbReference type="EMBL" id="JAWHQM010000024">
    <property type="protein sequence ID" value="KAK5632393.1"/>
    <property type="molecule type" value="Genomic_DNA"/>
</dbReference>
<reference evidence="1 2" key="1">
    <citation type="submission" date="2023-10" db="EMBL/GenBank/DDBJ databases">
        <title>Draft genome sequence of Xylaria bambusicola isolate GMP-LS, the root and basal stem rot pathogen of sugarcane in Indonesia.</title>
        <authorList>
            <person name="Selvaraj P."/>
            <person name="Muralishankar V."/>
            <person name="Muruganantham S."/>
            <person name="Sp S."/>
            <person name="Haryani S."/>
            <person name="Lau K.J.X."/>
            <person name="Naqvi N.I."/>
        </authorList>
    </citation>
    <scope>NUCLEOTIDE SEQUENCE [LARGE SCALE GENOMIC DNA]</scope>
    <source>
        <strain evidence="1">GMP-LS</strain>
    </source>
</reference>